<dbReference type="SUPFAM" id="SSF50494">
    <property type="entry name" value="Trypsin-like serine proteases"/>
    <property type="match status" value="1"/>
</dbReference>
<dbReference type="Proteomes" id="UP000298057">
    <property type="component" value="Unassembled WGS sequence"/>
</dbReference>
<sequence>MSDIFINKKITTKAESRSIPVFFSNTILGRVYERFNGSSFVIYFKNQYYLITADHVLRDSEGNRIPDENIRFNDINYKGQPFHIYSIISPVENKDEIDDAYKDFNVYPIDIEKLSSEHITLIKEYAYKDIELTNLILDEELLIVGFPTQLKDSMPILNWTDFDENHHHITVLSLPCKYKGASEMDHISKVQFTDEYKTGGISGSPVYAKRQNKLVLVGMLVRGSSNTGSIYTHFMNINVLYSAMDK</sequence>
<proteinExistence type="predicted"/>
<keyword evidence="2" id="KW-1185">Reference proteome</keyword>
<name>A0ABY2NFK8_9LEPT</name>
<protein>
    <recommendedName>
        <fullName evidence="3">Serine protease</fullName>
    </recommendedName>
</protein>
<reference evidence="2" key="1">
    <citation type="journal article" date="2019" name="PLoS Negl. Trop. Dis.">
        <title>Revisiting the worldwide diversity of Leptospira species in the environment.</title>
        <authorList>
            <person name="Vincent A.T."/>
            <person name="Schiettekatte O."/>
            <person name="Bourhy P."/>
            <person name="Veyrier F.J."/>
            <person name="Picardeau M."/>
        </authorList>
    </citation>
    <scope>NUCLEOTIDE SEQUENCE [LARGE SCALE GENOMIC DNA]</scope>
    <source>
        <strain evidence="2">201702406</strain>
    </source>
</reference>
<gene>
    <name evidence="1" type="ORF">EHQ82_05455</name>
</gene>
<comment type="caution">
    <text evidence="1">The sequence shown here is derived from an EMBL/GenBank/DDBJ whole genome shotgun (WGS) entry which is preliminary data.</text>
</comment>
<evidence type="ECO:0000313" key="2">
    <source>
        <dbReference type="Proteomes" id="UP000298057"/>
    </source>
</evidence>
<dbReference type="InterPro" id="IPR043504">
    <property type="entry name" value="Peptidase_S1_PA_chymotrypsin"/>
</dbReference>
<dbReference type="Gene3D" id="2.40.10.10">
    <property type="entry name" value="Trypsin-like serine proteases"/>
    <property type="match status" value="2"/>
</dbReference>
<accession>A0ABY2NFK8</accession>
<dbReference type="EMBL" id="RQGU01000077">
    <property type="protein sequence ID" value="TGM23575.1"/>
    <property type="molecule type" value="Genomic_DNA"/>
</dbReference>
<evidence type="ECO:0008006" key="3">
    <source>
        <dbReference type="Google" id="ProtNLM"/>
    </source>
</evidence>
<dbReference type="InterPro" id="IPR009003">
    <property type="entry name" value="Peptidase_S1_PA"/>
</dbReference>
<evidence type="ECO:0000313" key="1">
    <source>
        <dbReference type="EMBL" id="TGM23575.1"/>
    </source>
</evidence>
<organism evidence="1 2">
    <name type="scientific">Leptospira selangorensis</name>
    <dbReference type="NCBI Taxonomy" id="2484982"/>
    <lineage>
        <taxon>Bacteria</taxon>
        <taxon>Pseudomonadati</taxon>
        <taxon>Spirochaetota</taxon>
        <taxon>Spirochaetia</taxon>
        <taxon>Leptospirales</taxon>
        <taxon>Leptospiraceae</taxon>
        <taxon>Leptospira</taxon>
    </lineage>
</organism>
<dbReference type="RefSeq" id="WP_135626506.1">
    <property type="nucleotide sequence ID" value="NZ_RQGU01000077.1"/>
</dbReference>